<comment type="catalytic activity">
    <reaction evidence="15">
        <text>L-threonyl-[protein] + ATP = O-phospho-L-threonyl-[protein] + ADP + H(+)</text>
        <dbReference type="Rhea" id="RHEA:46608"/>
        <dbReference type="Rhea" id="RHEA-COMP:11060"/>
        <dbReference type="Rhea" id="RHEA-COMP:11605"/>
        <dbReference type="ChEBI" id="CHEBI:15378"/>
        <dbReference type="ChEBI" id="CHEBI:30013"/>
        <dbReference type="ChEBI" id="CHEBI:30616"/>
        <dbReference type="ChEBI" id="CHEBI:61977"/>
        <dbReference type="ChEBI" id="CHEBI:456216"/>
        <dbReference type="EC" id="2.7.11.1"/>
    </reaction>
</comment>
<dbReference type="GO" id="GO:0004674">
    <property type="term" value="F:protein serine/threonine kinase activity"/>
    <property type="evidence" value="ECO:0007669"/>
    <property type="project" value="UniProtKB-KW"/>
</dbReference>
<dbReference type="PANTHER" id="PTHR11042">
    <property type="entry name" value="EUKARYOTIC TRANSLATION INITIATION FACTOR 2-ALPHA KINASE EIF2-ALPHA KINASE -RELATED"/>
    <property type="match status" value="1"/>
</dbReference>
<dbReference type="SUPFAM" id="SSF56112">
    <property type="entry name" value="Protein kinase-like (PK-like)"/>
    <property type="match status" value="1"/>
</dbReference>
<reference evidence="23" key="1">
    <citation type="submission" date="2022-11" db="UniProtKB">
        <authorList>
            <consortium name="EnsemblMetazoa"/>
        </authorList>
    </citation>
    <scope>IDENTIFICATION</scope>
</reference>
<dbReference type="RefSeq" id="XP_038059318.1">
    <property type="nucleotide sequence ID" value="XM_038203390.1"/>
</dbReference>
<comment type="subcellular location">
    <subcellularLocation>
        <location evidence="1">Golgi apparatus membrane</location>
        <topology evidence="1">Peripheral membrane protein</topology>
    </subcellularLocation>
</comment>
<dbReference type="GO" id="GO:0005634">
    <property type="term" value="C:nucleus"/>
    <property type="evidence" value="ECO:0007669"/>
    <property type="project" value="TreeGrafter"/>
</dbReference>
<dbReference type="CTD" id="9088"/>
<dbReference type="InterPro" id="IPR000719">
    <property type="entry name" value="Prot_kinase_dom"/>
</dbReference>
<evidence type="ECO:0000313" key="24">
    <source>
        <dbReference type="Proteomes" id="UP000887568"/>
    </source>
</evidence>
<dbReference type="EnsemblMetazoa" id="XM_038203390.1">
    <property type="protein sequence ID" value="XP_038059318.1"/>
    <property type="gene ID" value="LOC119730470"/>
</dbReference>
<keyword evidence="11" id="KW-0333">Golgi apparatus</keyword>
<keyword evidence="6" id="KW-0479">Metal-binding</keyword>
<organism evidence="23 24">
    <name type="scientific">Patiria miniata</name>
    <name type="common">Bat star</name>
    <name type="synonym">Asterina miniata</name>
    <dbReference type="NCBI Taxonomy" id="46514"/>
    <lineage>
        <taxon>Eukaryota</taxon>
        <taxon>Metazoa</taxon>
        <taxon>Echinodermata</taxon>
        <taxon>Eleutherozoa</taxon>
        <taxon>Asterozoa</taxon>
        <taxon>Asteroidea</taxon>
        <taxon>Valvatacea</taxon>
        <taxon>Valvatida</taxon>
        <taxon>Asterinidae</taxon>
        <taxon>Patiria</taxon>
    </lineage>
</organism>
<keyword evidence="10" id="KW-0460">Magnesium</keyword>
<evidence type="ECO:0000256" key="9">
    <source>
        <dbReference type="ARBA" id="ARBA00022840"/>
    </source>
</evidence>
<keyword evidence="13" id="KW-0131">Cell cycle</keyword>
<keyword evidence="5" id="KW-0808">Transferase</keyword>
<evidence type="ECO:0000256" key="14">
    <source>
        <dbReference type="ARBA" id="ARBA00037982"/>
    </source>
</evidence>
<feature type="binding site" evidence="19">
    <location>
        <position position="131"/>
    </location>
    <ligand>
        <name>ATP</name>
        <dbReference type="ChEBI" id="CHEBI:30616"/>
    </ligand>
</feature>
<name>A0A914A690_PATMI</name>
<evidence type="ECO:0000256" key="17">
    <source>
        <dbReference type="ARBA" id="ARBA00074601"/>
    </source>
</evidence>
<evidence type="ECO:0000259" key="22">
    <source>
        <dbReference type="PROSITE" id="PS50011"/>
    </source>
</evidence>
<dbReference type="PROSITE" id="PS00107">
    <property type="entry name" value="PROTEIN_KINASE_ATP"/>
    <property type="match status" value="1"/>
</dbReference>
<accession>A0A914A690</accession>
<evidence type="ECO:0000256" key="2">
    <source>
        <dbReference type="ARBA" id="ARBA00012513"/>
    </source>
</evidence>
<dbReference type="EC" id="2.7.11.1" evidence="2"/>
<dbReference type="GO" id="GO:0051321">
    <property type="term" value="P:meiotic cell cycle"/>
    <property type="evidence" value="ECO:0007669"/>
    <property type="project" value="TreeGrafter"/>
</dbReference>
<dbReference type="GeneID" id="119730470"/>
<feature type="domain" description="Protein kinase" evidence="22">
    <location>
        <begin position="102"/>
        <end position="350"/>
    </location>
</feature>
<dbReference type="InterPro" id="IPR050339">
    <property type="entry name" value="CC_SR_Kinase"/>
</dbReference>
<dbReference type="Pfam" id="PF00069">
    <property type="entry name" value="Pkinase"/>
    <property type="match status" value="1"/>
</dbReference>
<dbReference type="InterPro" id="IPR011009">
    <property type="entry name" value="Kinase-like_dom_sf"/>
</dbReference>
<protein>
    <recommendedName>
        <fullName evidence="17">Membrane-associated tyrosine- and threonine-specific cdc2-inhibitory kinase</fullName>
        <ecNumber evidence="2">2.7.11.1</ecNumber>
    </recommendedName>
    <alternativeName>
        <fullName evidence="18">Myt1 kinase</fullName>
    </alternativeName>
</protein>
<comment type="catalytic activity">
    <reaction evidence="16">
        <text>L-seryl-[protein] + ATP = O-phospho-L-seryl-[protein] + ADP + H(+)</text>
        <dbReference type="Rhea" id="RHEA:17989"/>
        <dbReference type="Rhea" id="RHEA-COMP:9863"/>
        <dbReference type="Rhea" id="RHEA-COMP:11604"/>
        <dbReference type="ChEBI" id="CHEBI:15378"/>
        <dbReference type="ChEBI" id="CHEBI:29999"/>
        <dbReference type="ChEBI" id="CHEBI:30616"/>
        <dbReference type="ChEBI" id="CHEBI:83421"/>
        <dbReference type="ChEBI" id="CHEBI:456216"/>
        <dbReference type="EC" id="2.7.11.1"/>
    </reaction>
</comment>
<dbReference type="InterPro" id="IPR016235">
    <property type="entry name" value="Tyr/Thr_kinase_Cdc2_inhib"/>
</dbReference>
<dbReference type="CDD" id="cd14050">
    <property type="entry name" value="PKc_Myt1"/>
    <property type="match status" value="1"/>
</dbReference>
<keyword evidence="9 19" id="KW-0067">ATP-binding</keyword>
<dbReference type="Gene3D" id="1.10.510.10">
    <property type="entry name" value="Transferase(Phosphotransferase) domain 1"/>
    <property type="match status" value="1"/>
</dbReference>
<dbReference type="InterPro" id="IPR017441">
    <property type="entry name" value="Protein_kinase_ATP_BS"/>
</dbReference>
<dbReference type="FunFam" id="3.30.200.20:FF:000280">
    <property type="entry name" value="membrane-associated tyrosine- and threonine-specific cdc2-inhibitory kinase"/>
    <property type="match status" value="1"/>
</dbReference>
<dbReference type="PROSITE" id="PS00108">
    <property type="entry name" value="PROTEIN_KINASE_ST"/>
    <property type="match status" value="1"/>
</dbReference>
<dbReference type="PANTHER" id="PTHR11042:SF183">
    <property type="entry name" value="MEMBRANE-ASSOCIATED TYROSINE- AND THREONINE-SPECIFIC CDC2-INHIBITORY KINASE"/>
    <property type="match status" value="1"/>
</dbReference>
<evidence type="ECO:0000256" key="21">
    <source>
        <dbReference type="SAM" id="Phobius"/>
    </source>
</evidence>
<evidence type="ECO:0000256" key="15">
    <source>
        <dbReference type="ARBA" id="ARBA00047899"/>
    </source>
</evidence>
<keyword evidence="12 21" id="KW-0472">Membrane</keyword>
<evidence type="ECO:0000256" key="1">
    <source>
        <dbReference type="ARBA" id="ARBA00004395"/>
    </source>
</evidence>
<evidence type="ECO:0000256" key="5">
    <source>
        <dbReference type="ARBA" id="ARBA00022679"/>
    </source>
</evidence>
<evidence type="ECO:0000313" key="23">
    <source>
        <dbReference type="EnsemblMetazoa" id="XP_038059318.1"/>
    </source>
</evidence>
<sequence length="549" mass="62744">MQSDFESSLRENGFRSPRPLPKFLQEQVTFSQKKHRGTTPRRTGPPRPPLKSVPPVSRLFPNKTREEESRPRAVSFRQSEPSVLQSPHYNEKSTESFFNQCFEVVQKLGEGSFGEVYKVKCKEDGKLYAVKRSRERFKGEADKKRKLEEVHQHETLSRHPNCVEFLKAWAEKGHLYIQTELCQMSLEEYSESHHDISESTVWSFLLDLMKGVKHLHDHDLLHLDIKPENIFVSMYGACKLGDFGLTVQLGKNDLTDAQEGDPRYLAPELLQGKFGKHADVFSIGITILELACDLDLPQNGQLWHQLRNGDIPWDITKGISRSLKDIIISMMDPDYQRRPSLEDLLHLPVMRSVDRRNRVMLTFRKVWVSILAFLSMLIGILAMFVQIVTHTLRLPVMHMVKSPTTIPKAQRPSHWDLSYSEDECFDTDVSHGSYGQPLSNLSFSSDEEKSKVFTEPASYPVISTSGTPLLNRSCRRTPLHQPRSSSPICHGRLNNSFDRWTPNGSPNISAVHDDPATPLNLSFDEPKALNKSALEPKNLMQIFEDTDDN</sequence>
<dbReference type="FunFam" id="1.10.510.10:FF:000315">
    <property type="entry name" value="membrane-associated tyrosine- and threonine-specific cdc2-inhibitory kinase"/>
    <property type="match status" value="1"/>
</dbReference>
<evidence type="ECO:0000256" key="20">
    <source>
        <dbReference type="SAM" id="MobiDB-lite"/>
    </source>
</evidence>
<keyword evidence="24" id="KW-1185">Reference proteome</keyword>
<evidence type="ECO:0000256" key="18">
    <source>
        <dbReference type="ARBA" id="ARBA00084081"/>
    </source>
</evidence>
<dbReference type="GO" id="GO:0110031">
    <property type="term" value="P:negative regulation of G2/MI transition of meiotic cell cycle"/>
    <property type="evidence" value="ECO:0007669"/>
    <property type="project" value="TreeGrafter"/>
</dbReference>
<evidence type="ECO:0000256" key="8">
    <source>
        <dbReference type="ARBA" id="ARBA00022777"/>
    </source>
</evidence>
<evidence type="ECO:0000256" key="3">
    <source>
        <dbReference type="ARBA" id="ARBA00022527"/>
    </source>
</evidence>
<dbReference type="PIRSF" id="PIRSF000567">
    <property type="entry name" value="TYPK_Myt1"/>
    <property type="match status" value="1"/>
</dbReference>
<evidence type="ECO:0000256" key="19">
    <source>
        <dbReference type="PROSITE-ProRule" id="PRU10141"/>
    </source>
</evidence>
<dbReference type="OrthoDB" id="5337378at2759"/>
<keyword evidence="21" id="KW-0812">Transmembrane</keyword>
<evidence type="ECO:0000256" key="13">
    <source>
        <dbReference type="ARBA" id="ARBA00023306"/>
    </source>
</evidence>
<keyword evidence="7 19" id="KW-0547">Nucleotide-binding</keyword>
<dbReference type="InterPro" id="IPR008271">
    <property type="entry name" value="Ser/Thr_kinase_AS"/>
</dbReference>
<feature type="region of interest" description="Disordered" evidence="20">
    <location>
        <begin position="1"/>
        <end position="87"/>
    </location>
</feature>
<evidence type="ECO:0000256" key="4">
    <source>
        <dbReference type="ARBA" id="ARBA00022553"/>
    </source>
</evidence>
<keyword evidence="21" id="KW-1133">Transmembrane helix</keyword>
<keyword evidence="3" id="KW-0723">Serine/threonine-protein kinase</keyword>
<dbReference type="GO" id="GO:0005524">
    <property type="term" value="F:ATP binding"/>
    <property type="evidence" value="ECO:0007669"/>
    <property type="project" value="UniProtKB-UniRule"/>
</dbReference>
<dbReference type="GO" id="GO:0000139">
    <property type="term" value="C:Golgi membrane"/>
    <property type="evidence" value="ECO:0007669"/>
    <property type="project" value="UniProtKB-SubCell"/>
</dbReference>
<feature type="transmembrane region" description="Helical" evidence="21">
    <location>
        <begin position="366"/>
        <end position="388"/>
    </location>
</feature>
<dbReference type="AlphaFoldDB" id="A0A914A690"/>
<evidence type="ECO:0000256" key="16">
    <source>
        <dbReference type="ARBA" id="ARBA00048679"/>
    </source>
</evidence>
<dbReference type="SMART" id="SM00220">
    <property type="entry name" value="S_TKc"/>
    <property type="match status" value="1"/>
</dbReference>
<feature type="compositionally biased region" description="Pro residues" evidence="20">
    <location>
        <begin position="43"/>
        <end position="52"/>
    </location>
</feature>
<dbReference type="PROSITE" id="PS50011">
    <property type="entry name" value="PROTEIN_KINASE_DOM"/>
    <property type="match status" value="1"/>
</dbReference>
<keyword evidence="8" id="KW-0418">Kinase</keyword>
<evidence type="ECO:0000256" key="11">
    <source>
        <dbReference type="ARBA" id="ARBA00023034"/>
    </source>
</evidence>
<proteinExistence type="inferred from homology"/>
<evidence type="ECO:0000256" key="6">
    <source>
        <dbReference type="ARBA" id="ARBA00022723"/>
    </source>
</evidence>
<evidence type="ECO:0000256" key="7">
    <source>
        <dbReference type="ARBA" id="ARBA00022741"/>
    </source>
</evidence>
<comment type="similarity">
    <text evidence="14">Belongs to the protein kinase superfamily. Ser/Thr protein kinase family. GCN2 subfamily.</text>
</comment>
<evidence type="ECO:0000256" key="10">
    <source>
        <dbReference type="ARBA" id="ARBA00022842"/>
    </source>
</evidence>
<evidence type="ECO:0000256" key="12">
    <source>
        <dbReference type="ARBA" id="ARBA00023136"/>
    </source>
</evidence>
<dbReference type="Gene3D" id="3.30.200.20">
    <property type="entry name" value="Phosphorylase Kinase, domain 1"/>
    <property type="match status" value="1"/>
</dbReference>
<dbReference type="OMA" id="PCTPPKD"/>
<dbReference type="Proteomes" id="UP000887568">
    <property type="component" value="Unplaced"/>
</dbReference>
<feature type="compositionally biased region" description="Polar residues" evidence="20">
    <location>
        <begin position="76"/>
        <end position="87"/>
    </location>
</feature>
<dbReference type="GO" id="GO:0046872">
    <property type="term" value="F:metal ion binding"/>
    <property type="evidence" value="ECO:0007669"/>
    <property type="project" value="UniProtKB-KW"/>
</dbReference>
<keyword evidence="4" id="KW-0597">Phosphoprotein</keyword>